<dbReference type="RefSeq" id="WP_259314799.1">
    <property type="nucleotide sequence ID" value="NZ_CP087164.1"/>
</dbReference>
<dbReference type="InterPro" id="IPR009100">
    <property type="entry name" value="AcylCoA_DH/oxidase_NM_dom_sf"/>
</dbReference>
<keyword evidence="5 8" id="KW-0560">Oxidoreductase</keyword>
<name>A0A9E7C041_9ACTN</name>
<dbReference type="GO" id="GO:0050660">
    <property type="term" value="F:flavin adenine dinucleotide binding"/>
    <property type="evidence" value="ECO:0007669"/>
    <property type="project" value="InterPro"/>
</dbReference>
<dbReference type="PANTHER" id="PTHR43884">
    <property type="entry name" value="ACYL-COA DEHYDROGENASE"/>
    <property type="match status" value="1"/>
</dbReference>
<keyword evidence="9" id="KW-1185">Reference proteome</keyword>
<comment type="similarity">
    <text evidence="2">Belongs to the acyl-CoA dehydrogenase family.</text>
</comment>
<dbReference type="Gene3D" id="1.10.540.10">
    <property type="entry name" value="Acyl-CoA dehydrogenase/oxidase, N-terminal domain"/>
    <property type="match status" value="1"/>
</dbReference>
<accession>A0A9E7C041</accession>
<dbReference type="Pfam" id="PF02771">
    <property type="entry name" value="Acyl-CoA_dh_N"/>
    <property type="match status" value="1"/>
</dbReference>
<dbReference type="KEGG" id="sbae:DSM104329_01527"/>
<dbReference type="AlphaFoldDB" id="A0A9E7C041"/>
<evidence type="ECO:0000256" key="2">
    <source>
        <dbReference type="ARBA" id="ARBA00009347"/>
    </source>
</evidence>
<gene>
    <name evidence="8" type="primary">acrC_1</name>
    <name evidence="8" type="ORF">DSM104329_01527</name>
</gene>
<organism evidence="8 9">
    <name type="scientific">Capillimicrobium parvum</name>
    <dbReference type="NCBI Taxonomy" id="2884022"/>
    <lineage>
        <taxon>Bacteria</taxon>
        <taxon>Bacillati</taxon>
        <taxon>Actinomycetota</taxon>
        <taxon>Thermoleophilia</taxon>
        <taxon>Solirubrobacterales</taxon>
        <taxon>Capillimicrobiaceae</taxon>
        <taxon>Capillimicrobium</taxon>
    </lineage>
</organism>
<dbReference type="EMBL" id="CP087164">
    <property type="protein sequence ID" value="UGS35142.1"/>
    <property type="molecule type" value="Genomic_DNA"/>
</dbReference>
<evidence type="ECO:0000256" key="3">
    <source>
        <dbReference type="ARBA" id="ARBA00022630"/>
    </source>
</evidence>
<dbReference type="PANTHER" id="PTHR43884:SF20">
    <property type="entry name" value="ACYL-COA DEHYDROGENASE FADE28"/>
    <property type="match status" value="1"/>
</dbReference>
<evidence type="ECO:0000259" key="7">
    <source>
        <dbReference type="Pfam" id="PF02771"/>
    </source>
</evidence>
<dbReference type="EC" id="1.3.1.95" evidence="8"/>
<evidence type="ECO:0000256" key="5">
    <source>
        <dbReference type="ARBA" id="ARBA00023002"/>
    </source>
</evidence>
<evidence type="ECO:0000256" key="4">
    <source>
        <dbReference type="ARBA" id="ARBA00022827"/>
    </source>
</evidence>
<dbReference type="InterPro" id="IPR013786">
    <property type="entry name" value="AcylCoA_DH/ox_N"/>
</dbReference>
<dbReference type="Proteomes" id="UP001162834">
    <property type="component" value="Chromosome"/>
</dbReference>
<feature type="domain" description="Acyl-CoA dehydrogenase/oxidase C-terminal" evidence="6">
    <location>
        <begin position="188"/>
        <end position="325"/>
    </location>
</feature>
<keyword evidence="3" id="KW-0285">Flavoprotein</keyword>
<dbReference type="Pfam" id="PF00441">
    <property type="entry name" value="Acyl-CoA_dh_1"/>
    <property type="match status" value="1"/>
</dbReference>
<dbReference type="GO" id="GO:0043958">
    <property type="term" value="F:acryloyl-CoA reductase (NADH) activity"/>
    <property type="evidence" value="ECO:0007669"/>
    <property type="project" value="UniProtKB-EC"/>
</dbReference>
<dbReference type="CDD" id="cd00567">
    <property type="entry name" value="ACAD"/>
    <property type="match status" value="1"/>
</dbReference>
<dbReference type="Gene3D" id="1.20.140.10">
    <property type="entry name" value="Butyryl-CoA Dehydrogenase, subunit A, domain 3"/>
    <property type="match status" value="1"/>
</dbReference>
<dbReference type="GO" id="GO:0003995">
    <property type="term" value="F:acyl-CoA dehydrogenase activity"/>
    <property type="evidence" value="ECO:0007669"/>
    <property type="project" value="TreeGrafter"/>
</dbReference>
<evidence type="ECO:0000256" key="1">
    <source>
        <dbReference type="ARBA" id="ARBA00001974"/>
    </source>
</evidence>
<reference evidence="8" key="1">
    <citation type="journal article" date="2022" name="Int. J. Syst. Evol. Microbiol.">
        <title>Pseudomonas aegrilactucae sp. nov. and Pseudomonas morbosilactucae sp. nov., pathogens causing bacterial rot of lettuce in Japan.</title>
        <authorList>
            <person name="Sawada H."/>
            <person name="Fujikawa T."/>
            <person name="Satou M."/>
        </authorList>
    </citation>
    <scope>NUCLEOTIDE SEQUENCE</scope>
    <source>
        <strain evidence="8">0166_1</strain>
    </source>
</reference>
<protein>
    <submittedName>
        <fullName evidence="8">Acryloyl-CoA reductase (NADH)</fullName>
        <ecNumber evidence="8">1.3.1.95</ecNumber>
    </submittedName>
</protein>
<dbReference type="InterPro" id="IPR009075">
    <property type="entry name" value="AcylCo_DH/oxidase_C"/>
</dbReference>
<feature type="domain" description="Acyl-CoA dehydrogenase/oxidase N-terminal" evidence="7">
    <location>
        <begin position="6"/>
        <end position="116"/>
    </location>
</feature>
<sequence>MNFDFTADQQDIKRTAHDLLASRSSLDRVREAAESGTPDAALWNELRDLGWPGIAVAEEHGGQGLGTLELAILLEELGYACAVTPLLGTVLAAAAIEHGGSDDQRARWLPGLASGEITGALGPADGLIPDAPGAGVVVALDADGGARLVDPASVEAVKTIDPTRAYGRMRADGTGAGEALTGDVAAGVDRGAIAVSAELVGISQRALEMTLEYVKERKQFGTPVGAFQAVSHRCAQMLLYTESARSATYFAAWAADADADRLAEGASLAKAAASEAGREVTASAIQAHGGIGFTWEADVHWFYKRAQLDATLLGGTGTHRARLTRLVAGRRAGAATA</sequence>
<dbReference type="SUPFAM" id="SSF47203">
    <property type="entry name" value="Acyl-CoA dehydrogenase C-terminal domain-like"/>
    <property type="match status" value="1"/>
</dbReference>
<comment type="cofactor">
    <cofactor evidence="1">
        <name>FAD</name>
        <dbReference type="ChEBI" id="CHEBI:57692"/>
    </cofactor>
</comment>
<dbReference type="InterPro" id="IPR036250">
    <property type="entry name" value="AcylCo_DH-like_C"/>
</dbReference>
<dbReference type="InterPro" id="IPR037069">
    <property type="entry name" value="AcylCoA_DH/ox_N_sf"/>
</dbReference>
<evidence type="ECO:0000259" key="6">
    <source>
        <dbReference type="Pfam" id="PF00441"/>
    </source>
</evidence>
<keyword evidence="4" id="KW-0274">FAD</keyword>
<evidence type="ECO:0000313" key="9">
    <source>
        <dbReference type="Proteomes" id="UP001162834"/>
    </source>
</evidence>
<evidence type="ECO:0000313" key="8">
    <source>
        <dbReference type="EMBL" id="UGS35142.1"/>
    </source>
</evidence>
<proteinExistence type="inferred from homology"/>
<dbReference type="SUPFAM" id="SSF56645">
    <property type="entry name" value="Acyl-CoA dehydrogenase NM domain-like"/>
    <property type="match status" value="1"/>
</dbReference>